<feature type="region of interest" description="Disordered" evidence="1">
    <location>
        <begin position="1"/>
        <end position="49"/>
    </location>
</feature>
<sequence length="298" mass="31780">MSEQTDTTTLPPAPEPVPEPAPEPVPEPVPEPAPEAMEVPQPPAPGPKRSRRVLWAAARWSAAVVVCGGLGVGTAVGITSMERTDVPGLATEHDGRWEYPKLSFPPLPHGSQRPFSPGNEGEIHHADLRALLLPAPVGATVDPKLNGGWVSLDRFLSLYRQDDRPALKEALADSALRHVAARGWTTPDGTTTRIHLLRFNSVAFAEAFKDDGLKAGSVDGALLDGVEGVDMESGLATRVEVPYTALYSFVEEPAGAEQSRWAYIQAGDTIALVTQSRKGGALVVPFQQTVTLQNQLLG</sequence>
<proteinExistence type="predicted"/>
<comment type="caution">
    <text evidence="2">The sequence shown here is derived from an EMBL/GenBank/DDBJ whole genome shotgun (WGS) entry which is preliminary data.</text>
</comment>
<protein>
    <recommendedName>
        <fullName evidence="4">Tat pathway signal sequence domain protein</fullName>
    </recommendedName>
</protein>
<evidence type="ECO:0008006" key="4">
    <source>
        <dbReference type="Google" id="ProtNLM"/>
    </source>
</evidence>
<evidence type="ECO:0000256" key="1">
    <source>
        <dbReference type="SAM" id="MobiDB-lite"/>
    </source>
</evidence>
<name>A0ABW6YL98_9ACTN</name>
<feature type="compositionally biased region" description="Pro residues" evidence="1">
    <location>
        <begin position="11"/>
        <end position="33"/>
    </location>
</feature>
<accession>A0ABW6YL98</accession>
<organism evidence="2 3">
    <name type="scientific">Streptomyces lateritius</name>
    <dbReference type="NCBI Taxonomy" id="67313"/>
    <lineage>
        <taxon>Bacteria</taxon>
        <taxon>Bacillati</taxon>
        <taxon>Actinomycetota</taxon>
        <taxon>Actinomycetes</taxon>
        <taxon>Kitasatosporales</taxon>
        <taxon>Streptomycetaceae</taxon>
        <taxon>Streptomyces</taxon>
    </lineage>
</organism>
<dbReference type="Proteomes" id="UP001603013">
    <property type="component" value="Unassembled WGS sequence"/>
</dbReference>
<keyword evidence="3" id="KW-1185">Reference proteome</keyword>
<feature type="compositionally biased region" description="Polar residues" evidence="1">
    <location>
        <begin position="1"/>
        <end position="10"/>
    </location>
</feature>
<evidence type="ECO:0000313" key="2">
    <source>
        <dbReference type="EMBL" id="MFF8280232.1"/>
    </source>
</evidence>
<gene>
    <name evidence="2" type="ORF">ACF05T_29795</name>
</gene>
<evidence type="ECO:0000313" key="3">
    <source>
        <dbReference type="Proteomes" id="UP001603013"/>
    </source>
</evidence>
<dbReference type="EMBL" id="JBIBSM010000020">
    <property type="protein sequence ID" value="MFF8280232.1"/>
    <property type="molecule type" value="Genomic_DNA"/>
</dbReference>
<dbReference type="RefSeq" id="WP_391937109.1">
    <property type="nucleotide sequence ID" value="NZ_JBIBSM010000020.1"/>
</dbReference>
<reference evidence="2 3" key="1">
    <citation type="submission" date="2024-10" db="EMBL/GenBank/DDBJ databases">
        <title>The Natural Products Discovery Center: Release of the First 8490 Sequenced Strains for Exploring Actinobacteria Biosynthetic Diversity.</title>
        <authorList>
            <person name="Kalkreuter E."/>
            <person name="Kautsar S.A."/>
            <person name="Yang D."/>
            <person name="Bader C.D."/>
            <person name="Teijaro C.N."/>
            <person name="Fluegel L."/>
            <person name="Davis C.M."/>
            <person name="Simpson J.R."/>
            <person name="Lauterbach L."/>
            <person name="Steele A.D."/>
            <person name="Gui C."/>
            <person name="Meng S."/>
            <person name="Li G."/>
            <person name="Viehrig K."/>
            <person name="Ye F."/>
            <person name="Su P."/>
            <person name="Kiefer A.F."/>
            <person name="Nichols A."/>
            <person name="Cepeda A.J."/>
            <person name="Yan W."/>
            <person name="Fan B."/>
            <person name="Jiang Y."/>
            <person name="Adhikari A."/>
            <person name="Zheng C.-J."/>
            <person name="Schuster L."/>
            <person name="Cowan T.M."/>
            <person name="Smanski M.J."/>
            <person name="Chevrette M.G."/>
            <person name="De Carvalho L.P.S."/>
            <person name="Shen B."/>
        </authorList>
    </citation>
    <scope>NUCLEOTIDE SEQUENCE [LARGE SCALE GENOMIC DNA]</scope>
    <source>
        <strain evidence="2 3">NPDC015755</strain>
    </source>
</reference>